<evidence type="ECO:0000256" key="1">
    <source>
        <dbReference type="SAM" id="MobiDB-lite"/>
    </source>
</evidence>
<name>A0ABV0Y7J9_9TELE</name>
<reference evidence="2 3" key="1">
    <citation type="submission" date="2021-06" db="EMBL/GenBank/DDBJ databases">
        <authorList>
            <person name="Palmer J.M."/>
        </authorList>
    </citation>
    <scope>NUCLEOTIDE SEQUENCE [LARGE SCALE GENOMIC DNA]</scope>
    <source>
        <strain evidence="2 3">AS_MEX2019</strain>
        <tissue evidence="2">Muscle</tissue>
    </source>
</reference>
<feature type="region of interest" description="Disordered" evidence="1">
    <location>
        <begin position="1"/>
        <end position="31"/>
    </location>
</feature>
<accession>A0ABV0Y7J9</accession>
<dbReference type="EMBL" id="JAHRIP010024660">
    <property type="protein sequence ID" value="MEQ2289769.1"/>
    <property type="molecule type" value="Genomic_DNA"/>
</dbReference>
<comment type="caution">
    <text evidence="2">The sequence shown here is derived from an EMBL/GenBank/DDBJ whole genome shotgun (WGS) entry which is preliminary data.</text>
</comment>
<sequence length="129" mass="14887">MMQQKIQNKSRDGHGSRCKHHLEKWTGRNEKAQKTEGNRFCRELKRLKVGVKIKDQRDSLFEGQQAEQQGDWNSFTIFGAFPNTPPTRQTLQSSPLLPLFLLASMPFADKQHNQYVHSVGVLCCRTQQC</sequence>
<evidence type="ECO:0000313" key="2">
    <source>
        <dbReference type="EMBL" id="MEQ2289769.1"/>
    </source>
</evidence>
<organism evidence="2 3">
    <name type="scientific">Ameca splendens</name>
    <dbReference type="NCBI Taxonomy" id="208324"/>
    <lineage>
        <taxon>Eukaryota</taxon>
        <taxon>Metazoa</taxon>
        <taxon>Chordata</taxon>
        <taxon>Craniata</taxon>
        <taxon>Vertebrata</taxon>
        <taxon>Euteleostomi</taxon>
        <taxon>Actinopterygii</taxon>
        <taxon>Neopterygii</taxon>
        <taxon>Teleostei</taxon>
        <taxon>Neoteleostei</taxon>
        <taxon>Acanthomorphata</taxon>
        <taxon>Ovalentaria</taxon>
        <taxon>Atherinomorphae</taxon>
        <taxon>Cyprinodontiformes</taxon>
        <taxon>Goodeidae</taxon>
        <taxon>Ameca</taxon>
    </lineage>
</organism>
<proteinExistence type="predicted"/>
<protein>
    <submittedName>
        <fullName evidence="2">Uncharacterized protein</fullName>
    </submittedName>
</protein>
<dbReference type="Proteomes" id="UP001469553">
    <property type="component" value="Unassembled WGS sequence"/>
</dbReference>
<evidence type="ECO:0000313" key="3">
    <source>
        <dbReference type="Proteomes" id="UP001469553"/>
    </source>
</evidence>
<keyword evidence="3" id="KW-1185">Reference proteome</keyword>
<gene>
    <name evidence="2" type="ORF">AMECASPLE_036586</name>
</gene>